<keyword evidence="1" id="KW-0472">Membrane</keyword>
<proteinExistence type="predicted"/>
<feature type="transmembrane region" description="Helical" evidence="1">
    <location>
        <begin position="45"/>
        <end position="62"/>
    </location>
</feature>
<sequence>MRRTSNIYIGYQKEGVFEGGMARNQAFLQFASTSNYIIFNVYSKLYLLRVLKFFFIIIVSLFWKRKNIIIHIGSIFILFPEKILNYKFGMKLFRLWFYFLVKRNTVFLEVNDLPLEQAIDLNLSIKPFFKSFQIVIFNPKINLNYIFAANGIKEYVIENYKINRENCQVIINGAPPLHRINIEDFFVEIPKEFFKFIYAGSSQEGRGLEELLDVFREIPHYLFIIGEGGEWIKRRNYKNIIYLGSYSENEAANIVANCDIGIVHYDDSKLYYNICYPTKYSFYLSAGLPILSTELKEPMTSFMSLKSVCIFSKIFNWKEVIKNLDKDKIKTLKKQVDANKNSFYWTNILSKLQIK</sequence>
<dbReference type="SUPFAM" id="SSF53756">
    <property type="entry name" value="UDP-Glycosyltransferase/glycogen phosphorylase"/>
    <property type="match status" value="1"/>
</dbReference>
<dbReference type="Gene3D" id="3.40.50.2000">
    <property type="entry name" value="Glycogen Phosphorylase B"/>
    <property type="match status" value="1"/>
</dbReference>
<dbReference type="AlphaFoldDB" id="A0A1H6KL21"/>
<dbReference type="Pfam" id="PF26337">
    <property type="entry name" value="Gtf3_C"/>
    <property type="match status" value="1"/>
</dbReference>
<organism evidence="3 4">
    <name type="scientific">Epilithonimonas hominis</name>
    <dbReference type="NCBI Taxonomy" id="420404"/>
    <lineage>
        <taxon>Bacteria</taxon>
        <taxon>Pseudomonadati</taxon>
        <taxon>Bacteroidota</taxon>
        <taxon>Flavobacteriia</taxon>
        <taxon>Flavobacteriales</taxon>
        <taxon>Weeksellaceae</taxon>
        <taxon>Chryseobacterium group</taxon>
        <taxon>Epilithonimonas</taxon>
    </lineage>
</organism>
<gene>
    <name evidence="3" type="ORF">SAMN05421793_12722</name>
</gene>
<dbReference type="RefSeq" id="WP_089770376.1">
    <property type="nucleotide sequence ID" value="NZ_FNWX01000027.1"/>
</dbReference>
<reference evidence="4" key="1">
    <citation type="submission" date="2016-10" db="EMBL/GenBank/DDBJ databases">
        <authorList>
            <person name="Varghese N."/>
            <person name="Submissions S."/>
        </authorList>
    </citation>
    <scope>NUCLEOTIDE SEQUENCE [LARGE SCALE GENOMIC DNA]</scope>
    <source>
        <strain evidence="4">DSM 19326</strain>
    </source>
</reference>
<evidence type="ECO:0000256" key="1">
    <source>
        <dbReference type="SAM" id="Phobius"/>
    </source>
</evidence>
<dbReference type="Proteomes" id="UP000198555">
    <property type="component" value="Unassembled WGS sequence"/>
</dbReference>
<evidence type="ECO:0000313" key="3">
    <source>
        <dbReference type="EMBL" id="SEH76358.1"/>
    </source>
</evidence>
<protein>
    <recommendedName>
        <fullName evidence="2">Glucosyltransferase 3-like C-terminal domain-containing protein</fullName>
    </recommendedName>
</protein>
<evidence type="ECO:0000259" key="2">
    <source>
        <dbReference type="Pfam" id="PF26337"/>
    </source>
</evidence>
<accession>A0A1H6KL21</accession>
<dbReference type="STRING" id="420404.SAMN05421793_12722"/>
<name>A0A1H6KL21_9FLAO</name>
<evidence type="ECO:0000313" key="4">
    <source>
        <dbReference type="Proteomes" id="UP000198555"/>
    </source>
</evidence>
<feature type="domain" description="Glucosyltransferase 3-like C-terminal" evidence="2">
    <location>
        <begin position="222"/>
        <end position="338"/>
    </location>
</feature>
<dbReference type="EMBL" id="FNWX01000027">
    <property type="protein sequence ID" value="SEH76358.1"/>
    <property type="molecule type" value="Genomic_DNA"/>
</dbReference>
<keyword evidence="4" id="KW-1185">Reference proteome</keyword>
<dbReference type="InterPro" id="IPR058592">
    <property type="entry name" value="Gtf3_C"/>
</dbReference>
<keyword evidence="1" id="KW-1133">Transmembrane helix</keyword>
<keyword evidence="1" id="KW-0812">Transmembrane</keyword>